<dbReference type="GO" id="GO:0005524">
    <property type="term" value="F:ATP binding"/>
    <property type="evidence" value="ECO:0007669"/>
    <property type="project" value="UniProtKB-KW"/>
</dbReference>
<sequence>MPYIHELADWPKLTWNAEALAAPLAAVRHDQGRLLGKMGTLGFELQSEASLTVLTADVVKSSAIEGESLDPEEVRSSIASRLGLRVAGLPRPSRHVDGVVEMMLDATQKFAEPLTAERLFGWHAALFPTGRSGLSRIAVGRWRPEEAGPMQVVSGPIGKEKVHFEAPAASRLDKEMAAFLHWLNSTETIDPVLKAGLAHFWFVTIHPFEDGNGRVARAIADMCLARADGVKERFYSMSAQIEAERKDYYATLEQTQRGGLDVSEWLSWFLSCLGRAIAASDGRLASVLSKARMWESLGAVGVNERQQEVLNRMSGDWEGFVSTSKYARMAKCSADTALRDIQELERRGVLVRNPGKGRSTSYRLADF</sequence>
<evidence type="ECO:0000313" key="6">
    <source>
        <dbReference type="Proteomes" id="UP000317421"/>
    </source>
</evidence>
<proteinExistence type="predicted"/>
<dbReference type="InterPro" id="IPR036390">
    <property type="entry name" value="WH_DNA-bd_sf"/>
</dbReference>
<keyword evidence="2" id="KW-0547">Nucleotide-binding</keyword>
<dbReference type="InterPro" id="IPR036597">
    <property type="entry name" value="Fido-like_dom_sf"/>
</dbReference>
<dbReference type="GO" id="GO:0016779">
    <property type="term" value="F:nucleotidyltransferase activity"/>
    <property type="evidence" value="ECO:0007669"/>
    <property type="project" value="UniProtKB-KW"/>
</dbReference>
<evidence type="ECO:0000256" key="1">
    <source>
        <dbReference type="PIRSR" id="PIRSR640198-1"/>
    </source>
</evidence>
<keyword evidence="5" id="KW-0808">Transferase</keyword>
<reference evidence="5 6" key="1">
    <citation type="submission" date="2019-02" db="EMBL/GenBank/DDBJ databases">
        <title>Deep-cultivation of Planctomycetes and their phenomic and genomic characterization uncovers novel biology.</title>
        <authorList>
            <person name="Wiegand S."/>
            <person name="Jogler M."/>
            <person name="Boedeker C."/>
            <person name="Pinto D."/>
            <person name="Vollmers J."/>
            <person name="Rivas-Marin E."/>
            <person name="Kohn T."/>
            <person name="Peeters S.H."/>
            <person name="Heuer A."/>
            <person name="Rast P."/>
            <person name="Oberbeckmann S."/>
            <person name="Bunk B."/>
            <person name="Jeske O."/>
            <person name="Meyerdierks A."/>
            <person name="Storesund J.E."/>
            <person name="Kallscheuer N."/>
            <person name="Luecker S."/>
            <person name="Lage O.M."/>
            <person name="Pohl T."/>
            <person name="Merkel B.J."/>
            <person name="Hornburger P."/>
            <person name="Mueller R.-W."/>
            <person name="Bruemmer F."/>
            <person name="Labrenz M."/>
            <person name="Spormann A.M."/>
            <person name="Op Den Camp H."/>
            <person name="Overmann J."/>
            <person name="Amann R."/>
            <person name="Jetten M.S.M."/>
            <person name="Mascher T."/>
            <person name="Medema M.H."/>
            <person name="Devos D.P."/>
            <person name="Kaster A.-K."/>
            <person name="Ovreas L."/>
            <person name="Rohde M."/>
            <person name="Galperin M.Y."/>
            <person name="Jogler C."/>
        </authorList>
    </citation>
    <scope>NUCLEOTIDE SEQUENCE [LARGE SCALE GENOMIC DNA]</scope>
    <source>
        <strain evidence="5 6">Pla108</strain>
    </source>
</reference>
<dbReference type="EMBL" id="SJPR01000005">
    <property type="protein sequence ID" value="TWT95392.1"/>
    <property type="molecule type" value="Genomic_DNA"/>
</dbReference>
<comment type="caution">
    <text evidence="5">The sequence shown here is derived from an EMBL/GenBank/DDBJ whole genome shotgun (WGS) entry which is preliminary data.</text>
</comment>
<gene>
    <name evidence="5" type="ORF">Pla108_35400</name>
</gene>
<organism evidence="5 6">
    <name type="scientific">Botrimarina colliarenosi</name>
    <dbReference type="NCBI Taxonomy" id="2528001"/>
    <lineage>
        <taxon>Bacteria</taxon>
        <taxon>Pseudomonadati</taxon>
        <taxon>Planctomycetota</taxon>
        <taxon>Planctomycetia</taxon>
        <taxon>Pirellulales</taxon>
        <taxon>Lacipirellulaceae</taxon>
        <taxon>Botrimarina</taxon>
    </lineage>
</organism>
<feature type="domain" description="Fido" evidence="3">
    <location>
        <begin position="113"/>
        <end position="224"/>
    </location>
</feature>
<name>A0A5C6A5Z2_9BACT</name>
<dbReference type="AlphaFoldDB" id="A0A5C6A5Z2"/>
<dbReference type="OrthoDB" id="9813719at2"/>
<keyword evidence="6" id="KW-1185">Reference proteome</keyword>
<dbReference type="Pfam" id="PF02661">
    <property type="entry name" value="Fic"/>
    <property type="match status" value="1"/>
</dbReference>
<feature type="binding site" evidence="2">
    <location>
        <begin position="248"/>
        <end position="249"/>
    </location>
    <ligand>
        <name>ATP</name>
        <dbReference type="ChEBI" id="CHEBI:30616"/>
    </ligand>
</feature>
<dbReference type="InterPro" id="IPR036388">
    <property type="entry name" value="WH-like_DNA-bd_sf"/>
</dbReference>
<protein>
    <submittedName>
        <fullName evidence="5">Adenosine monophosphate-protein transferase SoFic</fullName>
        <ecNumber evidence="5">2.7.7.-</ecNumber>
    </submittedName>
</protein>
<dbReference type="PANTHER" id="PTHR13504">
    <property type="entry name" value="FIDO DOMAIN-CONTAINING PROTEIN DDB_G0283145"/>
    <property type="match status" value="1"/>
</dbReference>
<evidence type="ECO:0000259" key="4">
    <source>
        <dbReference type="Pfam" id="PF13776"/>
    </source>
</evidence>
<feature type="active site" evidence="1">
    <location>
        <position position="206"/>
    </location>
</feature>
<dbReference type="InterPro" id="IPR003812">
    <property type="entry name" value="Fido"/>
</dbReference>
<dbReference type="PANTHER" id="PTHR13504:SF33">
    <property type="entry name" value="FIC FAMILY PROTEIN"/>
    <property type="match status" value="1"/>
</dbReference>
<dbReference type="InterPro" id="IPR040198">
    <property type="entry name" value="Fido_containing"/>
</dbReference>
<dbReference type="SUPFAM" id="SSF140931">
    <property type="entry name" value="Fic-like"/>
    <property type="match status" value="1"/>
</dbReference>
<keyword evidence="5" id="KW-0548">Nucleotidyltransferase</keyword>
<feature type="domain" description="DUF4172" evidence="4">
    <location>
        <begin position="3"/>
        <end position="84"/>
    </location>
</feature>
<dbReference type="SUPFAM" id="SSF46785">
    <property type="entry name" value="Winged helix' DNA-binding domain"/>
    <property type="match status" value="1"/>
</dbReference>
<evidence type="ECO:0000313" key="5">
    <source>
        <dbReference type="EMBL" id="TWT95392.1"/>
    </source>
</evidence>
<dbReference type="InterPro" id="IPR025230">
    <property type="entry name" value="DUF4172"/>
</dbReference>
<feature type="binding site" evidence="2">
    <location>
        <begin position="210"/>
        <end position="217"/>
    </location>
    <ligand>
        <name>ATP</name>
        <dbReference type="ChEBI" id="CHEBI:30616"/>
    </ligand>
</feature>
<dbReference type="RefSeq" id="WP_146446230.1">
    <property type="nucleotide sequence ID" value="NZ_SJPR01000005.1"/>
</dbReference>
<keyword evidence="2" id="KW-0067">ATP-binding</keyword>
<dbReference type="Gene3D" id="1.10.10.10">
    <property type="entry name" value="Winged helix-like DNA-binding domain superfamily/Winged helix DNA-binding domain"/>
    <property type="match status" value="1"/>
</dbReference>
<dbReference type="EC" id="2.7.7.-" evidence="5"/>
<evidence type="ECO:0000256" key="2">
    <source>
        <dbReference type="PIRSR" id="PIRSR640198-2"/>
    </source>
</evidence>
<dbReference type="Proteomes" id="UP000317421">
    <property type="component" value="Unassembled WGS sequence"/>
</dbReference>
<dbReference type="Pfam" id="PF13776">
    <property type="entry name" value="DUF4172"/>
    <property type="match status" value="1"/>
</dbReference>
<dbReference type="Gene3D" id="1.10.3290.10">
    <property type="entry name" value="Fido-like domain"/>
    <property type="match status" value="1"/>
</dbReference>
<evidence type="ECO:0000259" key="3">
    <source>
        <dbReference type="Pfam" id="PF02661"/>
    </source>
</evidence>
<accession>A0A5C6A5Z2</accession>